<accession>A0A501WLD6</accession>
<protein>
    <submittedName>
        <fullName evidence="10">ABC transporter permease</fullName>
    </submittedName>
</protein>
<dbReference type="AlphaFoldDB" id="A0A501WLD6"/>
<dbReference type="OrthoDB" id="9770036at2"/>
<dbReference type="InterPro" id="IPR051447">
    <property type="entry name" value="Lipoprotein-release_system"/>
</dbReference>
<dbReference type="Proteomes" id="UP000319255">
    <property type="component" value="Unassembled WGS sequence"/>
</dbReference>
<evidence type="ECO:0000256" key="7">
    <source>
        <dbReference type="SAM" id="Phobius"/>
    </source>
</evidence>
<keyword evidence="4 7" id="KW-0812">Transmembrane</keyword>
<feature type="transmembrane region" description="Helical" evidence="7">
    <location>
        <begin position="20"/>
        <end position="40"/>
    </location>
</feature>
<feature type="transmembrane region" description="Helical" evidence="7">
    <location>
        <begin position="277"/>
        <end position="298"/>
    </location>
</feature>
<feature type="transmembrane region" description="Helical" evidence="7">
    <location>
        <begin position="375"/>
        <end position="394"/>
    </location>
</feature>
<dbReference type="Pfam" id="PF02687">
    <property type="entry name" value="FtsX"/>
    <property type="match status" value="1"/>
</dbReference>
<feature type="domain" description="MacB-like periplasmic core" evidence="9">
    <location>
        <begin position="20"/>
        <end position="251"/>
    </location>
</feature>
<dbReference type="GO" id="GO:0044874">
    <property type="term" value="P:lipoprotein localization to outer membrane"/>
    <property type="evidence" value="ECO:0007669"/>
    <property type="project" value="TreeGrafter"/>
</dbReference>
<evidence type="ECO:0000259" key="9">
    <source>
        <dbReference type="Pfam" id="PF12704"/>
    </source>
</evidence>
<dbReference type="PANTHER" id="PTHR30489:SF0">
    <property type="entry name" value="LIPOPROTEIN-RELEASING SYSTEM TRANSMEMBRANE PROTEIN LOLE"/>
    <property type="match status" value="1"/>
</dbReference>
<evidence type="ECO:0000256" key="6">
    <source>
        <dbReference type="ARBA" id="ARBA00023136"/>
    </source>
</evidence>
<keyword evidence="6 7" id="KW-0472">Membrane</keyword>
<comment type="caution">
    <text evidence="10">The sequence shown here is derived from an EMBL/GenBank/DDBJ whole genome shotgun (WGS) entry which is preliminary data.</text>
</comment>
<dbReference type="Pfam" id="PF12704">
    <property type="entry name" value="MacB_PCD"/>
    <property type="match status" value="1"/>
</dbReference>
<feature type="transmembrane region" description="Helical" evidence="7">
    <location>
        <begin position="331"/>
        <end position="355"/>
    </location>
</feature>
<evidence type="ECO:0000313" key="11">
    <source>
        <dbReference type="Proteomes" id="UP000319255"/>
    </source>
</evidence>
<evidence type="ECO:0000256" key="1">
    <source>
        <dbReference type="ARBA" id="ARBA00004651"/>
    </source>
</evidence>
<evidence type="ECO:0000256" key="5">
    <source>
        <dbReference type="ARBA" id="ARBA00022989"/>
    </source>
</evidence>
<name>A0A501WLD6_9RHOB</name>
<dbReference type="InterPro" id="IPR003838">
    <property type="entry name" value="ABC3_permease_C"/>
</dbReference>
<keyword evidence="5 7" id="KW-1133">Transmembrane helix</keyword>
<keyword evidence="11" id="KW-1185">Reference proteome</keyword>
<evidence type="ECO:0000256" key="2">
    <source>
        <dbReference type="ARBA" id="ARBA00005236"/>
    </source>
</evidence>
<gene>
    <name evidence="10" type="ORF">FJM51_19175</name>
</gene>
<comment type="subcellular location">
    <subcellularLocation>
        <location evidence="1">Cell membrane</location>
        <topology evidence="1">Multi-pass membrane protein</topology>
    </subcellularLocation>
</comment>
<sequence length="412" mass="43330">MRLLLALAVAHIRGRARQTLVAGLGVALGVGFSIAMAALMQGSQDDFVRQLVDTMPHVEITDETRAPAPQPAEAAYDVVAFSNLRIVDDRRGIANPTAARARLEAWVPGTVAPALVTQGVARYAGRDAGVTVTGVEPEIEERASSVAGDFVQGGFRSLDAGGDNVVIGDGLAGKLGATLGDTVDIVSPSGLSRGFRVVGLFHTGARARDEGEVYMALRTARILAERPNVINRIRLRLEDPDAAPAIAARAEAGLGYKAVSWQEANEAILEALVIRNFIMYTVVAAILLVAGFGIFNIVSTITHEKARDIAILKSLGFAETDMRRLFLIEGLAIGGAGAVLGWAIGYGLCLALGSVRFEVPELGDATRLPLAWSPWHYAISSALALGAAGIAGYLPARRAARLNPVDIIRGAT</sequence>
<feature type="domain" description="ABC3 transporter permease C-terminal" evidence="8">
    <location>
        <begin position="281"/>
        <end position="404"/>
    </location>
</feature>
<organism evidence="10 11">
    <name type="scientific">Amaricoccus solimangrovi</name>
    <dbReference type="NCBI Taxonomy" id="2589815"/>
    <lineage>
        <taxon>Bacteria</taxon>
        <taxon>Pseudomonadati</taxon>
        <taxon>Pseudomonadota</taxon>
        <taxon>Alphaproteobacteria</taxon>
        <taxon>Rhodobacterales</taxon>
        <taxon>Paracoccaceae</taxon>
        <taxon>Amaricoccus</taxon>
    </lineage>
</organism>
<evidence type="ECO:0000259" key="8">
    <source>
        <dbReference type="Pfam" id="PF02687"/>
    </source>
</evidence>
<dbReference type="InterPro" id="IPR025857">
    <property type="entry name" value="MacB_PCD"/>
</dbReference>
<evidence type="ECO:0000256" key="4">
    <source>
        <dbReference type="ARBA" id="ARBA00022692"/>
    </source>
</evidence>
<dbReference type="PANTHER" id="PTHR30489">
    <property type="entry name" value="LIPOPROTEIN-RELEASING SYSTEM TRANSMEMBRANE PROTEIN LOLE"/>
    <property type="match status" value="1"/>
</dbReference>
<comment type="similarity">
    <text evidence="2">Belongs to the ABC-4 integral membrane protein family. LolC/E subfamily.</text>
</comment>
<evidence type="ECO:0000313" key="10">
    <source>
        <dbReference type="EMBL" id="TPE47861.1"/>
    </source>
</evidence>
<dbReference type="GO" id="GO:0098797">
    <property type="term" value="C:plasma membrane protein complex"/>
    <property type="evidence" value="ECO:0007669"/>
    <property type="project" value="TreeGrafter"/>
</dbReference>
<evidence type="ECO:0000256" key="3">
    <source>
        <dbReference type="ARBA" id="ARBA00022475"/>
    </source>
</evidence>
<keyword evidence="3" id="KW-1003">Cell membrane</keyword>
<proteinExistence type="inferred from homology"/>
<dbReference type="EMBL" id="VFRP01000027">
    <property type="protein sequence ID" value="TPE47861.1"/>
    <property type="molecule type" value="Genomic_DNA"/>
</dbReference>
<reference evidence="10 11" key="1">
    <citation type="submission" date="2019-06" db="EMBL/GenBank/DDBJ databases">
        <title>A novel bacterium of genus Amaricoccus, isolated from marine sediment.</title>
        <authorList>
            <person name="Huang H."/>
            <person name="Mo K."/>
            <person name="Hu Y."/>
        </authorList>
    </citation>
    <scope>NUCLEOTIDE SEQUENCE [LARGE SCALE GENOMIC DNA]</scope>
    <source>
        <strain evidence="10 11">HB172011</strain>
    </source>
</reference>
<dbReference type="RefSeq" id="WP_140455749.1">
    <property type="nucleotide sequence ID" value="NZ_VFRP01000027.1"/>
</dbReference>